<dbReference type="EMBL" id="RWGY01000013">
    <property type="protein sequence ID" value="TVU23354.1"/>
    <property type="molecule type" value="Genomic_DNA"/>
</dbReference>
<evidence type="ECO:0000313" key="3">
    <source>
        <dbReference type="Proteomes" id="UP000324897"/>
    </source>
</evidence>
<dbReference type="Gramene" id="TVU23354">
    <property type="protein sequence ID" value="TVU23354"/>
    <property type="gene ID" value="EJB05_25713"/>
</dbReference>
<comment type="caution">
    <text evidence="2">The sequence shown here is derived from an EMBL/GenBank/DDBJ whole genome shotgun (WGS) entry which is preliminary data.</text>
</comment>
<keyword evidence="3" id="KW-1185">Reference proteome</keyword>
<accession>A0A5J9UIP1</accession>
<proteinExistence type="predicted"/>
<sequence length="94" mass="10584">MSSEASRICISTTVSPCSGSVQRERWNPFDLFSCLQERNAITNCPCRTLSRSNRSISLSVTFLRIDDDVEKRYESMNSKSSRPLSNTIETGKCP</sequence>
<organism evidence="2 3">
    <name type="scientific">Eragrostis curvula</name>
    <name type="common">weeping love grass</name>
    <dbReference type="NCBI Taxonomy" id="38414"/>
    <lineage>
        <taxon>Eukaryota</taxon>
        <taxon>Viridiplantae</taxon>
        <taxon>Streptophyta</taxon>
        <taxon>Embryophyta</taxon>
        <taxon>Tracheophyta</taxon>
        <taxon>Spermatophyta</taxon>
        <taxon>Magnoliopsida</taxon>
        <taxon>Liliopsida</taxon>
        <taxon>Poales</taxon>
        <taxon>Poaceae</taxon>
        <taxon>PACMAD clade</taxon>
        <taxon>Chloridoideae</taxon>
        <taxon>Eragrostideae</taxon>
        <taxon>Eragrostidinae</taxon>
        <taxon>Eragrostis</taxon>
    </lineage>
</organism>
<protein>
    <submittedName>
        <fullName evidence="2">Uncharacterized protein</fullName>
    </submittedName>
</protein>
<dbReference type="AlphaFoldDB" id="A0A5J9UIP1"/>
<dbReference type="Proteomes" id="UP000324897">
    <property type="component" value="Chromosome 2"/>
</dbReference>
<feature type="region of interest" description="Disordered" evidence="1">
    <location>
        <begin position="74"/>
        <end position="94"/>
    </location>
</feature>
<name>A0A5J9UIP1_9POAL</name>
<gene>
    <name evidence="2" type="ORF">EJB05_25713</name>
</gene>
<feature type="compositionally biased region" description="Polar residues" evidence="1">
    <location>
        <begin position="75"/>
        <end position="94"/>
    </location>
</feature>
<evidence type="ECO:0000256" key="1">
    <source>
        <dbReference type="SAM" id="MobiDB-lite"/>
    </source>
</evidence>
<reference evidence="2 3" key="1">
    <citation type="journal article" date="2019" name="Sci. Rep.">
        <title>A high-quality genome of Eragrostis curvula grass provides insights into Poaceae evolution and supports new strategies to enhance forage quality.</title>
        <authorList>
            <person name="Carballo J."/>
            <person name="Santos B.A.C.M."/>
            <person name="Zappacosta D."/>
            <person name="Garbus I."/>
            <person name="Selva J.P."/>
            <person name="Gallo C.A."/>
            <person name="Diaz A."/>
            <person name="Albertini E."/>
            <person name="Caccamo M."/>
            <person name="Echenique V."/>
        </authorList>
    </citation>
    <scope>NUCLEOTIDE SEQUENCE [LARGE SCALE GENOMIC DNA]</scope>
    <source>
        <strain evidence="3">cv. Victoria</strain>
        <tissue evidence="2">Leaf</tissue>
    </source>
</reference>
<evidence type="ECO:0000313" key="2">
    <source>
        <dbReference type="EMBL" id="TVU23354.1"/>
    </source>
</evidence>